<dbReference type="InterPro" id="IPR036005">
    <property type="entry name" value="Creatinase/aminopeptidase-like"/>
</dbReference>
<organism evidence="1 2">
    <name type="scientific">Halomonas elongata</name>
    <dbReference type="NCBI Taxonomy" id="2746"/>
    <lineage>
        <taxon>Bacteria</taxon>
        <taxon>Pseudomonadati</taxon>
        <taxon>Pseudomonadota</taxon>
        <taxon>Gammaproteobacteria</taxon>
        <taxon>Oceanospirillales</taxon>
        <taxon>Halomonadaceae</taxon>
        <taxon>Halomonas</taxon>
    </lineage>
</organism>
<dbReference type="Gene3D" id="3.90.230.10">
    <property type="entry name" value="Creatinase/methionine aminopeptidase superfamily"/>
    <property type="match status" value="1"/>
</dbReference>
<evidence type="ECO:0008006" key="3">
    <source>
        <dbReference type="Google" id="ProtNLM"/>
    </source>
</evidence>
<evidence type="ECO:0000313" key="2">
    <source>
        <dbReference type="Proteomes" id="UP000092504"/>
    </source>
</evidence>
<protein>
    <recommendedName>
        <fullName evidence="3">Metallopeptidase family M24</fullName>
    </recommendedName>
</protein>
<name>A0A1B8P6L5_HALEL</name>
<gene>
    <name evidence="1" type="ORF">A8U91_02293</name>
</gene>
<sequence>MNGEYPYIVHREDIDDKGYDGIIAPGMTLCVESFIGHEDGGEGVKLEEQLYVRDDGRVELLSDYPFDPRLIG</sequence>
<comment type="caution">
    <text evidence="1">The sequence shown here is derived from an EMBL/GenBank/DDBJ whole genome shotgun (WGS) entry which is preliminary data.</text>
</comment>
<proteinExistence type="predicted"/>
<accession>A0A1B8P6L5</accession>
<evidence type="ECO:0000313" key="1">
    <source>
        <dbReference type="EMBL" id="OBX37914.1"/>
    </source>
</evidence>
<dbReference type="PATRIC" id="fig|2746.7.peg.2352"/>
<dbReference type="SUPFAM" id="SSF55920">
    <property type="entry name" value="Creatinase/aminopeptidase"/>
    <property type="match status" value="1"/>
</dbReference>
<dbReference type="AlphaFoldDB" id="A0A1B8P6L5"/>
<dbReference type="Proteomes" id="UP000092504">
    <property type="component" value="Unassembled WGS sequence"/>
</dbReference>
<reference evidence="1 2" key="1">
    <citation type="submission" date="2016-06" db="EMBL/GenBank/DDBJ databases">
        <title>Genome sequence of halotolerant plant growth promoting strain of Halomonas elongata HEK1 isolated from salterns of Rann of Kutch, Gujarat, India.</title>
        <authorList>
            <person name="Gaba S."/>
            <person name="Singh R.N."/>
            <person name="Abrol S."/>
            <person name="Kaushik R."/>
            <person name="Saxena A.K."/>
        </authorList>
    </citation>
    <scope>NUCLEOTIDE SEQUENCE [LARGE SCALE GENOMIC DNA]</scope>
    <source>
        <strain evidence="1 2">HEK1</strain>
    </source>
</reference>
<dbReference type="EMBL" id="MAJD01000001">
    <property type="protein sequence ID" value="OBX37914.1"/>
    <property type="molecule type" value="Genomic_DNA"/>
</dbReference>